<comment type="similarity">
    <text evidence="9">Belongs to the PanD family.</text>
</comment>
<feature type="modified residue" description="Pyruvic acid (Ser)" evidence="9">
    <location>
        <position position="25"/>
    </location>
</feature>
<keyword evidence="5 9" id="KW-0865">Zymogen</keyword>
<keyword evidence="8 9" id="KW-0670">Pyruvate</keyword>
<feature type="binding site" evidence="9">
    <location>
        <position position="57"/>
    </location>
    <ligand>
        <name>substrate</name>
    </ligand>
</feature>
<evidence type="ECO:0000256" key="3">
    <source>
        <dbReference type="ARBA" id="ARBA00022793"/>
    </source>
</evidence>
<comment type="catalytic activity">
    <reaction evidence="9">
        <text>L-aspartate + H(+) = beta-alanine + CO2</text>
        <dbReference type="Rhea" id="RHEA:19497"/>
        <dbReference type="ChEBI" id="CHEBI:15378"/>
        <dbReference type="ChEBI" id="CHEBI:16526"/>
        <dbReference type="ChEBI" id="CHEBI:29991"/>
        <dbReference type="ChEBI" id="CHEBI:57966"/>
        <dbReference type="EC" id="4.1.1.11"/>
    </reaction>
</comment>
<gene>
    <name evidence="9" type="primary">panD</name>
    <name evidence="10" type="ORF">SAMN06265339_1130</name>
</gene>
<dbReference type="EMBL" id="FXUB01000003">
    <property type="protein sequence ID" value="SMP13432.1"/>
    <property type="molecule type" value="Genomic_DNA"/>
</dbReference>
<evidence type="ECO:0000256" key="9">
    <source>
        <dbReference type="HAMAP-Rule" id="MF_00446"/>
    </source>
</evidence>
<keyword evidence="1 9" id="KW-0963">Cytoplasm</keyword>
<evidence type="ECO:0000256" key="4">
    <source>
        <dbReference type="ARBA" id="ARBA00022813"/>
    </source>
</evidence>
<evidence type="ECO:0000256" key="5">
    <source>
        <dbReference type="ARBA" id="ARBA00023145"/>
    </source>
</evidence>
<proteinExistence type="inferred from homology"/>
<keyword evidence="7 9" id="KW-0704">Schiff base</keyword>
<comment type="subunit">
    <text evidence="9">Heterooctamer of four alpha and four beta subunits.</text>
</comment>
<dbReference type="NCBIfam" id="TIGR00223">
    <property type="entry name" value="panD"/>
    <property type="match status" value="1"/>
</dbReference>
<keyword evidence="2 9" id="KW-0566">Pantothenate biosynthesis</keyword>
<evidence type="ECO:0000256" key="1">
    <source>
        <dbReference type="ARBA" id="ARBA00022490"/>
    </source>
</evidence>
<evidence type="ECO:0000313" key="11">
    <source>
        <dbReference type="Proteomes" id="UP001157911"/>
    </source>
</evidence>
<dbReference type="PANTHER" id="PTHR21012">
    <property type="entry name" value="ASPARTATE 1-DECARBOXYLASE"/>
    <property type="match status" value="1"/>
</dbReference>
<keyword evidence="3 9" id="KW-0210">Decarboxylase</keyword>
<keyword evidence="6 9" id="KW-0456">Lyase</keyword>
<evidence type="ECO:0000256" key="8">
    <source>
        <dbReference type="ARBA" id="ARBA00023317"/>
    </source>
</evidence>
<keyword evidence="4 9" id="KW-0068">Autocatalytic cleavage</keyword>
<feature type="binding site" evidence="9">
    <location>
        <begin position="73"/>
        <end position="75"/>
    </location>
    <ligand>
        <name>substrate</name>
    </ligand>
</feature>
<dbReference type="HAMAP" id="MF_00446">
    <property type="entry name" value="PanD"/>
    <property type="match status" value="1"/>
</dbReference>
<dbReference type="SUPFAM" id="SSF50692">
    <property type="entry name" value="ADC-like"/>
    <property type="match status" value="1"/>
</dbReference>
<evidence type="ECO:0000313" key="10">
    <source>
        <dbReference type="EMBL" id="SMP13432.1"/>
    </source>
</evidence>
<comment type="PTM">
    <text evidence="9">Is synthesized initially as an inactive proenzyme, which is activated by self-cleavage at a specific serine bond to produce a beta-subunit with a hydroxyl group at its C-terminus and an alpha-subunit with a pyruvoyl group at its N-terminus.</text>
</comment>
<feature type="active site" description="Schiff-base intermediate with substrate; via pyruvic acid" evidence="9">
    <location>
        <position position="25"/>
    </location>
</feature>
<comment type="cofactor">
    <cofactor evidence="9">
        <name>pyruvate</name>
        <dbReference type="ChEBI" id="CHEBI:15361"/>
    </cofactor>
    <text evidence="9">Binds 1 pyruvoyl group covalently per subunit.</text>
</comment>
<dbReference type="PIRSF" id="PIRSF006246">
    <property type="entry name" value="Asp_decarbox"/>
    <property type="match status" value="1"/>
</dbReference>
<comment type="pathway">
    <text evidence="9">Cofactor biosynthesis; (R)-pantothenate biosynthesis; beta-alanine from L-aspartate: step 1/1.</text>
</comment>
<dbReference type="InterPro" id="IPR003190">
    <property type="entry name" value="Asp_decarbox"/>
</dbReference>
<protein>
    <recommendedName>
        <fullName evidence="9">Aspartate 1-decarboxylase</fullName>
        <ecNumber evidence="9">4.1.1.11</ecNumber>
    </recommendedName>
    <alternativeName>
        <fullName evidence="9">Aspartate alpha-decarboxylase</fullName>
    </alternativeName>
    <component>
        <recommendedName>
            <fullName evidence="9">Aspartate 1-decarboxylase beta chain</fullName>
        </recommendedName>
    </component>
    <component>
        <recommendedName>
            <fullName evidence="9">Aspartate 1-decarboxylase alpha chain</fullName>
        </recommendedName>
    </component>
</protein>
<evidence type="ECO:0000256" key="2">
    <source>
        <dbReference type="ARBA" id="ARBA00022655"/>
    </source>
</evidence>
<organism evidence="10 11">
    <name type="scientific">Desulfurobacterium pacificum</name>
    <dbReference type="NCBI Taxonomy" id="240166"/>
    <lineage>
        <taxon>Bacteria</taxon>
        <taxon>Pseudomonadati</taxon>
        <taxon>Aquificota</taxon>
        <taxon>Aquificia</taxon>
        <taxon>Desulfurobacteriales</taxon>
        <taxon>Desulfurobacteriaceae</taxon>
        <taxon>Desulfurobacterium</taxon>
    </lineage>
</organism>
<dbReference type="Proteomes" id="UP001157911">
    <property type="component" value="Unassembled WGS sequence"/>
</dbReference>
<comment type="caution">
    <text evidence="10">The sequence shown here is derived from an EMBL/GenBank/DDBJ whole genome shotgun (WGS) entry which is preliminary data.</text>
</comment>
<dbReference type="PANTHER" id="PTHR21012:SF0">
    <property type="entry name" value="ASPARTATE 1-DECARBOXYLASE"/>
    <property type="match status" value="1"/>
</dbReference>
<dbReference type="EC" id="4.1.1.11" evidence="9"/>
<accession>A0ABY1NM93</accession>
<dbReference type="Pfam" id="PF02261">
    <property type="entry name" value="Asp_decarbox"/>
    <property type="match status" value="1"/>
</dbReference>
<sequence>MKRIMFKSKIHRATVTGADLNYEGSITIDSKLLELADILPYEKVDIYNINNGERFSTYVIPGAPNSGEICLNGAAARKVQKGDLVIIVSYCELEEDEIDGFSPTVVLVDENNKPVEVFRNSGRSLEV</sequence>
<feature type="active site" description="Proton donor" evidence="9">
    <location>
        <position position="58"/>
    </location>
</feature>
<evidence type="ECO:0000256" key="7">
    <source>
        <dbReference type="ARBA" id="ARBA00023270"/>
    </source>
</evidence>
<comment type="function">
    <text evidence="9">Catalyzes the pyruvoyl-dependent decarboxylation of aspartate to produce beta-alanine.</text>
</comment>
<keyword evidence="11" id="KW-1185">Reference proteome</keyword>
<feature type="chain" id="PRO_5044923931" description="Aspartate 1-decarboxylase beta chain" evidence="9">
    <location>
        <begin position="1"/>
        <end position="24"/>
    </location>
</feature>
<reference evidence="10 11" key="1">
    <citation type="submission" date="2017-05" db="EMBL/GenBank/DDBJ databases">
        <authorList>
            <person name="Varghese N."/>
            <person name="Submissions S."/>
        </authorList>
    </citation>
    <scope>NUCLEOTIDE SEQUENCE [LARGE SCALE GENOMIC DNA]</scope>
    <source>
        <strain evidence="10 11">DSM 15522</strain>
    </source>
</reference>
<dbReference type="CDD" id="cd06919">
    <property type="entry name" value="Asp_decarbox"/>
    <property type="match status" value="1"/>
</dbReference>
<dbReference type="Gene3D" id="2.40.40.20">
    <property type="match status" value="1"/>
</dbReference>
<evidence type="ECO:0000256" key="6">
    <source>
        <dbReference type="ARBA" id="ARBA00023239"/>
    </source>
</evidence>
<dbReference type="RefSeq" id="WP_283400590.1">
    <property type="nucleotide sequence ID" value="NZ_FXUB01000003.1"/>
</dbReference>
<comment type="subcellular location">
    <subcellularLocation>
        <location evidence="9">Cytoplasm</location>
    </subcellularLocation>
</comment>
<name>A0ABY1NM93_9BACT</name>
<feature type="chain" id="PRO_5044923930" description="Aspartate 1-decarboxylase alpha chain" evidence="9">
    <location>
        <begin position="25"/>
        <end position="127"/>
    </location>
</feature>
<dbReference type="InterPro" id="IPR009010">
    <property type="entry name" value="Asp_de-COase-like_dom_sf"/>
</dbReference>